<feature type="transmembrane region" description="Helical" evidence="1">
    <location>
        <begin position="6"/>
        <end position="26"/>
    </location>
</feature>
<keyword evidence="1" id="KW-0812">Transmembrane</keyword>
<keyword evidence="1" id="KW-1133">Transmembrane helix</keyword>
<evidence type="ECO:0000313" key="3">
    <source>
        <dbReference type="Proteomes" id="UP000767446"/>
    </source>
</evidence>
<gene>
    <name evidence="2" type="ORF">DSM107014_16120</name>
</gene>
<dbReference type="Proteomes" id="UP000767446">
    <property type="component" value="Unassembled WGS sequence"/>
</dbReference>
<reference evidence="2" key="1">
    <citation type="submission" date="2021-02" db="EMBL/GenBank/DDBJ databases">
        <title>Metagenome analyses of Stigonema ocellatum DSM 106950, Chlorogloea purpurea SAG 13.99 and Gomphosphaeria aponina DSM 107014.</title>
        <authorList>
            <person name="Marter P."/>
            <person name="Huang S."/>
        </authorList>
    </citation>
    <scope>NUCLEOTIDE SEQUENCE</scope>
    <source>
        <strain evidence="2">JP213</strain>
    </source>
</reference>
<dbReference type="InterPro" id="IPR021787">
    <property type="entry name" value="DUF3352"/>
</dbReference>
<proteinExistence type="predicted"/>
<protein>
    <submittedName>
        <fullName evidence="2">DUF3352 domain-containing protein</fullName>
    </submittedName>
</protein>
<dbReference type="AlphaFoldDB" id="A0A941GWX5"/>
<sequence>MKLRSFFLPAFVVVLIIAVVGGYLLFGKSSLNRSSGGVMTEPSAAIFVPRQAPAMLSLLVNPDSLEGFGRSPLDLKSLKNSLFAQSGLDYNNNIKPWLGDEVTLALTSLDYDREPENGVQPGYLLVVQTKDVELAKEELQLWYSKRAIAGNSDLVFEQYKGVNLIYQRPKETDYAGTIGVSAVVGDFVIFANHPKVLRDAINNVQAADLNLQNSPAYQDALSTITEPRIGVAYLNIPGVSAWIGNSPSLANLEVREMLTIALTLKGKGLAAATALIGVAGIENQSPSLSAPVRALNYIPGQSILTAAGSNLNQFWRQVESGLKPESPLQQVLNQAISRVNQLYQIDLPEEIFSWVTREYAFSLLPLRDGKLDWVFVAEKSGASDAGVAHLDLLAKERGLSVGGLPLLEQEMIAWTKLQTVREQVGKKGSLVSLDARISGIHTQVENYEILSSSLEGMAAALGEEVSLLAVPQFVEAIAVLPDANDGYLYVDWLASKPIFEAKFPLLRVVELVGKPLFENLRSVTITSQGVSNNVRRATIFFDLQA</sequence>
<comment type="caution">
    <text evidence="2">The sequence shown here is derived from an EMBL/GenBank/DDBJ whole genome shotgun (WGS) entry which is preliminary data.</text>
</comment>
<accession>A0A941GWX5</accession>
<evidence type="ECO:0000256" key="1">
    <source>
        <dbReference type="SAM" id="Phobius"/>
    </source>
</evidence>
<evidence type="ECO:0000313" key="2">
    <source>
        <dbReference type="EMBL" id="MBR8829398.1"/>
    </source>
</evidence>
<keyword evidence="1" id="KW-0472">Membrane</keyword>
<dbReference type="Pfam" id="PF11832">
    <property type="entry name" value="DUF3352"/>
    <property type="match status" value="1"/>
</dbReference>
<dbReference type="EMBL" id="JADQBC010000132">
    <property type="protein sequence ID" value="MBR8829398.1"/>
    <property type="molecule type" value="Genomic_DNA"/>
</dbReference>
<organism evidence="2 3">
    <name type="scientific">Gomphosphaeria aponina SAG 52.96 = DSM 107014</name>
    <dbReference type="NCBI Taxonomy" id="1521640"/>
    <lineage>
        <taxon>Bacteria</taxon>
        <taxon>Bacillati</taxon>
        <taxon>Cyanobacteriota</taxon>
        <taxon>Cyanophyceae</taxon>
        <taxon>Oscillatoriophycideae</taxon>
        <taxon>Chroococcales</taxon>
        <taxon>Gomphosphaeriaceae</taxon>
        <taxon>Gomphosphaeria</taxon>
    </lineage>
</organism>
<name>A0A941GWX5_9CHRO</name>